<dbReference type="Gene3D" id="1.20.1510.10">
    <property type="entry name" value="Cation efflux protein transmembrane domain"/>
    <property type="match status" value="1"/>
</dbReference>
<proteinExistence type="inferred from homology"/>
<dbReference type="InterPro" id="IPR002524">
    <property type="entry name" value="Cation_efflux"/>
</dbReference>
<evidence type="ECO:0000256" key="3">
    <source>
        <dbReference type="ARBA" id="ARBA00022692"/>
    </source>
</evidence>
<keyword evidence="5 8" id="KW-1133">Transmembrane helix</keyword>
<reference evidence="10 11" key="2">
    <citation type="journal article" date="2008" name="Bioinformatics">
        <title>Assembly reconciliation.</title>
        <authorList>
            <person name="Zimin A.V."/>
            <person name="Smith D.R."/>
            <person name="Sutton G."/>
            <person name="Yorke J.A."/>
        </authorList>
    </citation>
    <scope>NUCLEOTIDE SEQUENCE [LARGE SCALE GENOMIC DNA]</scope>
    <source>
        <strain evidence="10 11">TSC#14021-0224.01</strain>
    </source>
</reference>
<keyword evidence="6 8" id="KW-0472">Membrane</keyword>
<evidence type="ECO:0000256" key="5">
    <source>
        <dbReference type="ARBA" id="ARBA00022989"/>
    </source>
</evidence>
<dbReference type="NCBIfam" id="TIGR01297">
    <property type="entry name" value="CDF"/>
    <property type="match status" value="1"/>
</dbReference>
<comment type="subcellular location">
    <subcellularLocation>
        <location evidence="1">Membrane</location>
        <topology evidence="1">Multi-pass membrane protein</topology>
    </subcellularLocation>
</comment>
<feature type="compositionally biased region" description="Basic and acidic residues" evidence="7">
    <location>
        <begin position="222"/>
        <end position="236"/>
    </location>
</feature>
<evidence type="ECO:0000256" key="7">
    <source>
        <dbReference type="SAM" id="MobiDB-lite"/>
    </source>
</evidence>
<dbReference type="GO" id="GO:0005385">
    <property type="term" value="F:zinc ion transmembrane transporter activity"/>
    <property type="evidence" value="ECO:0007669"/>
    <property type="project" value="TreeGrafter"/>
</dbReference>
<feature type="domain" description="Cation efflux protein transmembrane" evidence="9">
    <location>
        <begin position="347"/>
        <end position="428"/>
    </location>
</feature>
<dbReference type="GO" id="GO:0005886">
    <property type="term" value="C:plasma membrane"/>
    <property type="evidence" value="ECO:0007669"/>
    <property type="project" value="TreeGrafter"/>
</dbReference>
<dbReference type="EMBL" id="CH954177">
    <property type="protein sequence ID" value="KQS70530.1"/>
    <property type="molecule type" value="Genomic_DNA"/>
</dbReference>
<evidence type="ECO:0000313" key="11">
    <source>
        <dbReference type="Proteomes" id="UP000008711"/>
    </source>
</evidence>
<evidence type="ECO:0000256" key="6">
    <source>
        <dbReference type="ARBA" id="ARBA00023136"/>
    </source>
</evidence>
<evidence type="ECO:0000256" key="2">
    <source>
        <dbReference type="ARBA" id="ARBA00008873"/>
    </source>
</evidence>
<keyword evidence="3 8" id="KW-0812">Transmembrane</keyword>
<feature type="compositionally biased region" description="Basic and acidic residues" evidence="7">
    <location>
        <begin position="7"/>
        <end position="16"/>
    </location>
</feature>
<feature type="compositionally biased region" description="Basic and acidic residues" evidence="7">
    <location>
        <begin position="111"/>
        <end position="136"/>
    </location>
</feature>
<dbReference type="GO" id="GO:0010043">
    <property type="term" value="P:response to zinc ion"/>
    <property type="evidence" value="ECO:0007669"/>
    <property type="project" value="TreeGrafter"/>
</dbReference>
<feature type="compositionally biased region" description="Polar residues" evidence="7">
    <location>
        <begin position="62"/>
        <end position="84"/>
    </location>
</feature>
<feature type="transmembrane region" description="Helical" evidence="8">
    <location>
        <begin position="346"/>
        <end position="367"/>
    </location>
</feature>
<evidence type="ECO:0000313" key="10">
    <source>
        <dbReference type="EMBL" id="KQS70530.1"/>
    </source>
</evidence>
<evidence type="ECO:0000256" key="1">
    <source>
        <dbReference type="ARBA" id="ARBA00004141"/>
    </source>
</evidence>
<dbReference type="InterPro" id="IPR058533">
    <property type="entry name" value="Cation_efflux_TM"/>
</dbReference>
<gene>
    <name evidence="10" type="primary">Dere\GG26451</name>
    <name evidence="10" type="synonym">GG26451</name>
    <name evidence="10" type="ORF">Dere_GG26451</name>
</gene>
<dbReference type="PANTHER" id="PTHR11562">
    <property type="entry name" value="CATION EFFLUX PROTEIN/ ZINC TRANSPORTER"/>
    <property type="match status" value="1"/>
</dbReference>
<keyword evidence="4" id="KW-0864">Zinc transport</keyword>
<feature type="compositionally biased region" description="Polar residues" evidence="7">
    <location>
        <begin position="137"/>
        <end position="148"/>
    </location>
</feature>
<keyword evidence="4" id="KW-0813">Transport</keyword>
<feature type="compositionally biased region" description="Basic and acidic residues" evidence="7">
    <location>
        <begin position="301"/>
        <end position="310"/>
    </location>
</feature>
<organism evidence="10 11">
    <name type="scientific">Drosophila erecta</name>
    <name type="common">Fruit fly</name>
    <dbReference type="NCBI Taxonomy" id="7220"/>
    <lineage>
        <taxon>Eukaryota</taxon>
        <taxon>Metazoa</taxon>
        <taxon>Ecdysozoa</taxon>
        <taxon>Arthropoda</taxon>
        <taxon>Hexapoda</taxon>
        <taxon>Insecta</taxon>
        <taxon>Pterygota</taxon>
        <taxon>Neoptera</taxon>
        <taxon>Endopterygota</taxon>
        <taxon>Diptera</taxon>
        <taxon>Brachycera</taxon>
        <taxon>Muscomorpha</taxon>
        <taxon>Ephydroidea</taxon>
        <taxon>Drosophilidae</taxon>
        <taxon>Drosophila</taxon>
        <taxon>Sophophora</taxon>
    </lineage>
</organism>
<feature type="region of interest" description="Disordered" evidence="7">
    <location>
        <begin position="1"/>
        <end position="91"/>
    </location>
</feature>
<evidence type="ECO:0000259" key="9">
    <source>
        <dbReference type="Pfam" id="PF01545"/>
    </source>
</evidence>
<feature type="region of interest" description="Disordered" evidence="7">
    <location>
        <begin position="106"/>
        <end position="148"/>
    </location>
</feature>
<keyword evidence="4" id="KW-0406">Ion transport</keyword>
<dbReference type="OrthoDB" id="9944568at2759"/>
<feature type="transmembrane region" description="Helical" evidence="8">
    <location>
        <begin position="409"/>
        <end position="428"/>
    </location>
</feature>
<dbReference type="Pfam" id="PF01545">
    <property type="entry name" value="Cation_efflux"/>
    <property type="match status" value="1"/>
</dbReference>
<evidence type="ECO:0000256" key="8">
    <source>
        <dbReference type="SAM" id="Phobius"/>
    </source>
</evidence>
<comment type="similarity">
    <text evidence="2">Belongs to the cation diffusion facilitator (CDF) transporter (TC 2.A.4) family. SLC30A subfamily.</text>
</comment>
<dbReference type="InterPro" id="IPR027469">
    <property type="entry name" value="Cation_efflux_TMD_sf"/>
</dbReference>
<reference evidence="10 11" key="1">
    <citation type="journal article" date="2007" name="Nature">
        <title>Evolution of genes and genomes on the Drosophila phylogeny.</title>
        <authorList>
            <consortium name="Drosophila 12 Genomes Consortium"/>
            <person name="Clark A.G."/>
            <person name="Eisen M.B."/>
            <person name="Smith D.R."/>
            <person name="Bergman C.M."/>
            <person name="Oliver B."/>
            <person name="Markow T.A."/>
            <person name="Kaufman T.C."/>
            <person name="Kellis M."/>
            <person name="Gelbart W."/>
            <person name="Iyer V.N."/>
            <person name="Pollard D.A."/>
            <person name="Sackton T.B."/>
            <person name="Larracuente A.M."/>
            <person name="Singh N.D."/>
            <person name="Abad J.P."/>
            <person name="Abt D.N."/>
            <person name="Adryan B."/>
            <person name="Aguade M."/>
            <person name="Akashi H."/>
            <person name="Anderson W.W."/>
            <person name="Aquadro C.F."/>
            <person name="Ardell D.H."/>
            <person name="Arguello R."/>
            <person name="Artieri C.G."/>
            <person name="Barbash D.A."/>
            <person name="Barker D."/>
            <person name="Barsanti P."/>
            <person name="Batterham P."/>
            <person name="Batzoglou S."/>
            <person name="Begun D."/>
            <person name="Bhutkar A."/>
            <person name="Blanco E."/>
            <person name="Bosak S.A."/>
            <person name="Bradley R.K."/>
            <person name="Brand A.D."/>
            <person name="Brent M.R."/>
            <person name="Brooks A.N."/>
            <person name="Brown R.H."/>
            <person name="Butlin R.K."/>
            <person name="Caggese C."/>
            <person name="Calvi B.R."/>
            <person name="Bernardo de Carvalho A."/>
            <person name="Caspi A."/>
            <person name="Castrezana S."/>
            <person name="Celniker S.E."/>
            <person name="Chang J.L."/>
            <person name="Chapple C."/>
            <person name="Chatterji S."/>
            <person name="Chinwalla A."/>
            <person name="Civetta A."/>
            <person name="Clifton S.W."/>
            <person name="Comeron J.M."/>
            <person name="Costello J.C."/>
            <person name="Coyne J.A."/>
            <person name="Daub J."/>
            <person name="David R.G."/>
            <person name="Delcher A.L."/>
            <person name="Delehaunty K."/>
            <person name="Do C.B."/>
            <person name="Ebling H."/>
            <person name="Edwards K."/>
            <person name="Eickbush T."/>
            <person name="Evans J.D."/>
            <person name="Filipski A."/>
            <person name="Findeiss S."/>
            <person name="Freyhult E."/>
            <person name="Fulton L."/>
            <person name="Fulton R."/>
            <person name="Garcia A.C."/>
            <person name="Gardiner A."/>
            <person name="Garfield D.A."/>
            <person name="Garvin B.E."/>
            <person name="Gibson G."/>
            <person name="Gilbert D."/>
            <person name="Gnerre S."/>
            <person name="Godfrey J."/>
            <person name="Good R."/>
            <person name="Gotea V."/>
            <person name="Gravely B."/>
            <person name="Greenberg A.J."/>
            <person name="Griffiths-Jones S."/>
            <person name="Gross S."/>
            <person name="Guigo R."/>
            <person name="Gustafson E.A."/>
            <person name="Haerty W."/>
            <person name="Hahn M.W."/>
            <person name="Halligan D.L."/>
            <person name="Halpern A.L."/>
            <person name="Halter G.M."/>
            <person name="Han M.V."/>
            <person name="Heger A."/>
            <person name="Hillier L."/>
            <person name="Hinrichs A.S."/>
            <person name="Holmes I."/>
            <person name="Hoskins R.A."/>
            <person name="Hubisz M.J."/>
            <person name="Hultmark D."/>
            <person name="Huntley M.A."/>
            <person name="Jaffe D.B."/>
            <person name="Jagadeeshan S."/>
            <person name="Jeck W.R."/>
            <person name="Johnson J."/>
            <person name="Jones C.D."/>
            <person name="Jordan W.C."/>
            <person name="Karpen G.H."/>
            <person name="Kataoka E."/>
            <person name="Keightley P.D."/>
            <person name="Kheradpour P."/>
            <person name="Kirkness E.F."/>
            <person name="Koerich L.B."/>
            <person name="Kristiansen K."/>
            <person name="Kudrna D."/>
            <person name="Kulathinal R.J."/>
            <person name="Kumar S."/>
            <person name="Kwok R."/>
            <person name="Lander E."/>
            <person name="Langley C.H."/>
            <person name="Lapoint R."/>
            <person name="Lazzaro B.P."/>
            <person name="Lee S.J."/>
            <person name="Levesque L."/>
            <person name="Li R."/>
            <person name="Lin C.F."/>
            <person name="Lin M.F."/>
            <person name="Lindblad-Toh K."/>
            <person name="Llopart A."/>
            <person name="Long M."/>
            <person name="Low L."/>
            <person name="Lozovsky E."/>
            <person name="Lu J."/>
            <person name="Luo M."/>
            <person name="Machado C.A."/>
            <person name="Makalowski W."/>
            <person name="Marzo M."/>
            <person name="Matsuda M."/>
            <person name="Matzkin L."/>
            <person name="McAllister B."/>
            <person name="McBride C.S."/>
            <person name="McKernan B."/>
            <person name="McKernan K."/>
            <person name="Mendez-Lago M."/>
            <person name="Minx P."/>
            <person name="Mollenhauer M.U."/>
            <person name="Montooth K."/>
            <person name="Mount S.M."/>
            <person name="Mu X."/>
            <person name="Myers E."/>
            <person name="Negre B."/>
            <person name="Newfeld S."/>
            <person name="Nielsen R."/>
            <person name="Noor M.A."/>
            <person name="O'Grady P."/>
            <person name="Pachter L."/>
            <person name="Papaceit M."/>
            <person name="Parisi M.J."/>
            <person name="Parisi M."/>
            <person name="Parts L."/>
            <person name="Pedersen J.S."/>
            <person name="Pesole G."/>
            <person name="Phillippy A.M."/>
            <person name="Ponting C.P."/>
            <person name="Pop M."/>
            <person name="Porcelli D."/>
            <person name="Powell J.R."/>
            <person name="Prohaska S."/>
            <person name="Pruitt K."/>
            <person name="Puig M."/>
            <person name="Quesneville H."/>
            <person name="Ram K.R."/>
            <person name="Rand D."/>
            <person name="Rasmussen M.D."/>
            <person name="Reed L.K."/>
            <person name="Reenan R."/>
            <person name="Reily A."/>
            <person name="Remington K.A."/>
            <person name="Rieger T.T."/>
            <person name="Ritchie M.G."/>
            <person name="Robin C."/>
            <person name="Rogers Y.H."/>
            <person name="Rohde C."/>
            <person name="Rozas J."/>
            <person name="Rubenfield M.J."/>
            <person name="Ruiz A."/>
            <person name="Russo S."/>
            <person name="Salzberg S.L."/>
            <person name="Sanchez-Gracia A."/>
            <person name="Saranga D.J."/>
            <person name="Sato H."/>
            <person name="Schaeffer S.W."/>
            <person name="Schatz M.C."/>
            <person name="Schlenke T."/>
            <person name="Schwartz R."/>
            <person name="Segarra C."/>
            <person name="Singh R.S."/>
            <person name="Sirot L."/>
            <person name="Sirota M."/>
            <person name="Sisneros N.B."/>
            <person name="Smith C.D."/>
            <person name="Smith T.F."/>
            <person name="Spieth J."/>
            <person name="Stage D.E."/>
            <person name="Stark A."/>
            <person name="Stephan W."/>
            <person name="Strausberg R.L."/>
            <person name="Strempel S."/>
            <person name="Sturgill D."/>
            <person name="Sutton G."/>
            <person name="Sutton G.G."/>
            <person name="Tao W."/>
            <person name="Teichmann S."/>
            <person name="Tobari Y.N."/>
            <person name="Tomimura Y."/>
            <person name="Tsolas J.M."/>
            <person name="Valente V.L."/>
            <person name="Venter E."/>
            <person name="Venter J.C."/>
            <person name="Vicario S."/>
            <person name="Vieira F.G."/>
            <person name="Vilella A.J."/>
            <person name="Villasante A."/>
            <person name="Walenz B."/>
            <person name="Wang J."/>
            <person name="Wasserman M."/>
            <person name="Watts T."/>
            <person name="Wilson D."/>
            <person name="Wilson R.K."/>
            <person name="Wing R.A."/>
            <person name="Wolfner M.F."/>
            <person name="Wong A."/>
            <person name="Wong G.K."/>
            <person name="Wu C.I."/>
            <person name="Wu G."/>
            <person name="Yamamoto D."/>
            <person name="Yang H.P."/>
            <person name="Yang S.P."/>
            <person name="Yorke J.A."/>
            <person name="Yoshida K."/>
            <person name="Zdobnov E."/>
            <person name="Zhang P."/>
            <person name="Zhang Y."/>
            <person name="Zimin A.V."/>
            <person name="Baldwin J."/>
            <person name="Abdouelleil A."/>
            <person name="Abdulkadir J."/>
            <person name="Abebe A."/>
            <person name="Abera B."/>
            <person name="Abreu J."/>
            <person name="Acer S.C."/>
            <person name="Aftuck L."/>
            <person name="Alexander A."/>
            <person name="An P."/>
            <person name="Anderson E."/>
            <person name="Anderson S."/>
            <person name="Arachi H."/>
            <person name="Azer M."/>
            <person name="Bachantsang P."/>
            <person name="Barry A."/>
            <person name="Bayul T."/>
            <person name="Berlin A."/>
            <person name="Bessette D."/>
            <person name="Bloom T."/>
            <person name="Blye J."/>
            <person name="Boguslavskiy L."/>
            <person name="Bonnet C."/>
            <person name="Boukhgalter B."/>
            <person name="Bourzgui I."/>
            <person name="Brown A."/>
            <person name="Cahill P."/>
            <person name="Channer S."/>
            <person name="Cheshatsang Y."/>
            <person name="Chuda L."/>
            <person name="Citroen M."/>
            <person name="Collymore A."/>
            <person name="Cooke P."/>
            <person name="Costello M."/>
            <person name="D'Aco K."/>
            <person name="Daza R."/>
            <person name="De Haan G."/>
            <person name="DeGray S."/>
            <person name="DeMaso C."/>
            <person name="Dhargay N."/>
            <person name="Dooley K."/>
            <person name="Dooley E."/>
            <person name="Doricent M."/>
            <person name="Dorje P."/>
            <person name="Dorjee K."/>
            <person name="Dupes A."/>
            <person name="Elong R."/>
            <person name="Falk J."/>
            <person name="Farina A."/>
            <person name="Faro S."/>
            <person name="Ferguson D."/>
            <person name="Fisher S."/>
            <person name="Foley C.D."/>
            <person name="Franke A."/>
            <person name="Friedrich D."/>
            <person name="Gadbois L."/>
            <person name="Gearin G."/>
            <person name="Gearin C.R."/>
            <person name="Giannoukos G."/>
            <person name="Goode T."/>
            <person name="Graham J."/>
            <person name="Grandbois E."/>
            <person name="Grewal S."/>
            <person name="Gyaltsen K."/>
            <person name="Hafez N."/>
            <person name="Hagos B."/>
            <person name="Hall J."/>
            <person name="Henson C."/>
            <person name="Hollinger A."/>
            <person name="Honan T."/>
            <person name="Huard M.D."/>
            <person name="Hughes L."/>
            <person name="Hurhula B."/>
            <person name="Husby M.E."/>
            <person name="Kamat A."/>
            <person name="Kanga B."/>
            <person name="Kashin S."/>
            <person name="Khazanovich D."/>
            <person name="Kisner P."/>
            <person name="Lance K."/>
            <person name="Lara M."/>
            <person name="Lee W."/>
            <person name="Lennon N."/>
            <person name="Letendre F."/>
            <person name="LeVine R."/>
            <person name="Lipovsky A."/>
            <person name="Liu X."/>
            <person name="Liu J."/>
            <person name="Liu S."/>
            <person name="Lokyitsang T."/>
            <person name="Lokyitsang Y."/>
            <person name="Lubonja R."/>
            <person name="Lui A."/>
            <person name="MacDonald P."/>
            <person name="Magnisalis V."/>
            <person name="Maru K."/>
            <person name="Matthews C."/>
            <person name="McCusker W."/>
            <person name="McDonough S."/>
            <person name="Mehta T."/>
            <person name="Meldrim J."/>
            <person name="Meneus L."/>
            <person name="Mihai O."/>
            <person name="Mihalev A."/>
            <person name="Mihova T."/>
            <person name="Mittelman R."/>
            <person name="Mlenga V."/>
            <person name="Montmayeur A."/>
            <person name="Mulrain L."/>
            <person name="Navidi A."/>
            <person name="Naylor J."/>
            <person name="Negash T."/>
            <person name="Nguyen T."/>
            <person name="Nguyen N."/>
            <person name="Nicol R."/>
            <person name="Norbu C."/>
            <person name="Norbu N."/>
            <person name="Novod N."/>
            <person name="O'Neill B."/>
            <person name="Osman S."/>
            <person name="Markiewicz E."/>
            <person name="Oyono O.L."/>
            <person name="Patti C."/>
            <person name="Phunkhang P."/>
            <person name="Pierre F."/>
            <person name="Priest M."/>
            <person name="Raghuraman S."/>
            <person name="Rege F."/>
            <person name="Reyes R."/>
            <person name="Rise C."/>
            <person name="Rogov P."/>
            <person name="Ross K."/>
            <person name="Ryan E."/>
            <person name="Settipalli S."/>
            <person name="Shea T."/>
            <person name="Sherpa N."/>
            <person name="Shi L."/>
            <person name="Shih D."/>
            <person name="Sparrow T."/>
            <person name="Spaulding J."/>
            <person name="Stalker J."/>
            <person name="Stange-Thomann N."/>
            <person name="Stavropoulos S."/>
            <person name="Stone C."/>
            <person name="Strader C."/>
            <person name="Tesfaye S."/>
            <person name="Thomson T."/>
            <person name="Thoulutsang Y."/>
            <person name="Thoulutsang D."/>
            <person name="Topham K."/>
            <person name="Topping I."/>
            <person name="Tsamla T."/>
            <person name="Vassiliev H."/>
            <person name="Vo A."/>
            <person name="Wangchuk T."/>
            <person name="Wangdi T."/>
            <person name="Weiand M."/>
            <person name="Wilkinson J."/>
            <person name="Wilson A."/>
            <person name="Yadav S."/>
            <person name="Young G."/>
            <person name="Yu Q."/>
            <person name="Zembek L."/>
            <person name="Zhong D."/>
            <person name="Zimmer A."/>
            <person name="Zwirko Z."/>
            <person name="Jaffe D.B."/>
            <person name="Alvarez P."/>
            <person name="Brockman W."/>
            <person name="Butler J."/>
            <person name="Chin C."/>
            <person name="Gnerre S."/>
            <person name="Grabherr M."/>
            <person name="Kleber M."/>
            <person name="Mauceli E."/>
            <person name="MacCallum I."/>
        </authorList>
    </citation>
    <scope>NUCLEOTIDE SEQUENCE [LARGE SCALE GENOMIC DNA]</scope>
    <source>
        <strain evidence="10 11">TSC#14021-0224.01</strain>
    </source>
</reference>
<accession>A0A0Q5WMA5</accession>
<evidence type="ECO:0000256" key="4">
    <source>
        <dbReference type="ARBA" id="ARBA00022906"/>
    </source>
</evidence>
<dbReference type="KEGG" id="der:26526275"/>
<dbReference type="PANTHER" id="PTHR11562:SF17">
    <property type="entry name" value="RE54080P-RELATED"/>
    <property type="match status" value="1"/>
</dbReference>
<keyword evidence="11" id="KW-1185">Reference proteome</keyword>
<dbReference type="Proteomes" id="UP000008711">
    <property type="component" value="Unassembled WGS sequence"/>
</dbReference>
<feature type="compositionally biased region" description="Acidic residues" evidence="7">
    <location>
        <begin position="17"/>
        <end position="26"/>
    </location>
</feature>
<protein>
    <recommendedName>
        <fullName evidence="9">Cation efflux protein transmembrane domain-containing protein</fullName>
    </recommendedName>
</protein>
<dbReference type="SUPFAM" id="SSF161111">
    <property type="entry name" value="Cation efflux protein transmembrane domain-like"/>
    <property type="match status" value="1"/>
</dbReference>
<feature type="region of interest" description="Disordered" evidence="7">
    <location>
        <begin position="165"/>
        <end position="236"/>
    </location>
</feature>
<feature type="transmembrane region" description="Helical" evidence="8">
    <location>
        <begin position="379"/>
        <end position="397"/>
    </location>
</feature>
<name>A0A0Q5WMA5_DROER</name>
<feature type="region of interest" description="Disordered" evidence="7">
    <location>
        <begin position="256"/>
        <end position="314"/>
    </location>
</feature>
<keyword evidence="4" id="KW-0862">Zinc</keyword>
<dbReference type="AlphaFoldDB" id="A0A0Q5WMA5"/>
<dbReference type="InterPro" id="IPR050681">
    <property type="entry name" value="CDF/SLC30A"/>
</dbReference>
<sequence length="442" mass="49071">MSKKSLKRQDEHAKDTDSEEEDEEDLQAAIREMVKTPDIDISPSISGRLSQGVIEEEWTRNVLRTNQSERGSQTGDGKDTTSSTKLKKIESDDSWQAILSKRFAWTNSNRTDAKADPLEESQHKPNTKESVKDFTETTKNANKPSTDTSNECLIRTEYYENSKIKGKAAKSNKNKLSDEESGEESPEFLDKLRRIEEASKPKTWKRPTPIVTWPNQNSSATKKPENAVETKPQTDTEAAHGYINILKIPFHRSLYYAPEDPSSPDKGAATSDSQPETVDGSAVDSAQKDDKMSPENVENLEESRSGKSDSQRTVTITGHSHITAKWDAHCHFKDKETGVDKDARRVLIIACFLCGLFLILEVVGGVLSNSLAIATDAAHLLTDLASFLISISALHLAGRPSSERLNFGWHRAEVIGAMVSVFFIWIVTGERHPCVHGYNALG</sequence>
<feature type="compositionally biased region" description="Basic and acidic residues" evidence="7">
    <location>
        <begin position="188"/>
        <end position="200"/>
    </location>
</feature>